<dbReference type="RefSeq" id="WP_105038666.1">
    <property type="nucleotide sequence ID" value="NZ_PPSL01000002.1"/>
</dbReference>
<dbReference type="EC" id="2.4.2.8" evidence="5 15"/>
<evidence type="ECO:0000256" key="2">
    <source>
        <dbReference type="ARBA" id="ARBA00004496"/>
    </source>
</evidence>
<evidence type="ECO:0000256" key="4">
    <source>
        <dbReference type="ARBA" id="ARBA00008391"/>
    </source>
</evidence>
<dbReference type="GO" id="GO:0005829">
    <property type="term" value="C:cytosol"/>
    <property type="evidence" value="ECO:0007669"/>
    <property type="project" value="TreeGrafter"/>
</dbReference>
<evidence type="ECO:0000313" key="17">
    <source>
        <dbReference type="EMBL" id="PQJ11786.1"/>
    </source>
</evidence>
<keyword evidence="12 15" id="KW-0460">Magnesium</keyword>
<proteinExistence type="inferred from homology"/>
<dbReference type="InterPro" id="IPR000836">
    <property type="entry name" value="PRTase_dom"/>
</dbReference>
<dbReference type="GO" id="GO:0006178">
    <property type="term" value="P:guanine salvage"/>
    <property type="evidence" value="ECO:0007669"/>
    <property type="project" value="TreeGrafter"/>
</dbReference>
<evidence type="ECO:0000256" key="3">
    <source>
        <dbReference type="ARBA" id="ARBA00004669"/>
    </source>
</evidence>
<dbReference type="InterPro" id="IPR029057">
    <property type="entry name" value="PRTase-like"/>
</dbReference>
<sequence>MDIHIIDKTFVPFISAAKINERVSELAATINRDYAGKKPLVIGILNGSFIFAADLFRLLTIEAEISFIKLASYKGTSSTGNVVTAIGMEENLKDRHVIIVEDIIDTGKTLHAFMPEIMNRQPASVKIATFLSKPDALKYDVKADYCAFEIENKFVLGYGMDYDGLGRNIPELYVLKEN</sequence>
<dbReference type="GO" id="GO:0046100">
    <property type="term" value="P:hypoxanthine metabolic process"/>
    <property type="evidence" value="ECO:0007669"/>
    <property type="project" value="TreeGrafter"/>
</dbReference>
<dbReference type="PANTHER" id="PTHR43340:SF1">
    <property type="entry name" value="HYPOXANTHINE PHOSPHORIBOSYLTRANSFERASE"/>
    <property type="match status" value="1"/>
</dbReference>
<evidence type="ECO:0000256" key="15">
    <source>
        <dbReference type="RuleBase" id="RU364099"/>
    </source>
</evidence>
<evidence type="ECO:0000313" key="18">
    <source>
        <dbReference type="Proteomes" id="UP000239872"/>
    </source>
</evidence>
<dbReference type="GO" id="GO:0032264">
    <property type="term" value="P:IMP salvage"/>
    <property type="evidence" value="ECO:0007669"/>
    <property type="project" value="UniProtKB-UniPathway"/>
</dbReference>
<accession>A0A2S7SZ41</accession>
<dbReference type="CDD" id="cd06223">
    <property type="entry name" value="PRTases_typeI"/>
    <property type="match status" value="1"/>
</dbReference>
<comment type="catalytic activity">
    <reaction evidence="13">
        <text>GMP + diphosphate = guanine + 5-phospho-alpha-D-ribose 1-diphosphate</text>
        <dbReference type="Rhea" id="RHEA:25424"/>
        <dbReference type="ChEBI" id="CHEBI:16235"/>
        <dbReference type="ChEBI" id="CHEBI:33019"/>
        <dbReference type="ChEBI" id="CHEBI:58017"/>
        <dbReference type="ChEBI" id="CHEBI:58115"/>
        <dbReference type="EC" id="2.4.2.8"/>
    </reaction>
    <physiologicalReaction direction="right-to-left" evidence="13">
        <dbReference type="Rhea" id="RHEA:25426"/>
    </physiologicalReaction>
</comment>
<evidence type="ECO:0000256" key="10">
    <source>
        <dbReference type="ARBA" id="ARBA00022726"/>
    </source>
</evidence>
<comment type="caution">
    <text evidence="17">The sequence shown here is derived from an EMBL/GenBank/DDBJ whole genome shotgun (WGS) entry which is preliminary data.</text>
</comment>
<dbReference type="InterPro" id="IPR050408">
    <property type="entry name" value="HGPRT"/>
</dbReference>
<dbReference type="GO" id="GO:0004422">
    <property type="term" value="F:hypoxanthine phosphoribosyltransferase activity"/>
    <property type="evidence" value="ECO:0007669"/>
    <property type="project" value="InterPro"/>
</dbReference>
<evidence type="ECO:0000256" key="13">
    <source>
        <dbReference type="ARBA" id="ARBA00048811"/>
    </source>
</evidence>
<dbReference type="GO" id="GO:0052657">
    <property type="term" value="F:guanine phosphoribosyltransferase activity"/>
    <property type="evidence" value="ECO:0007669"/>
    <property type="project" value="RHEA"/>
</dbReference>
<comment type="cofactor">
    <cofactor evidence="1 15">
        <name>Mg(2+)</name>
        <dbReference type="ChEBI" id="CHEBI:18420"/>
    </cofactor>
</comment>
<evidence type="ECO:0000256" key="6">
    <source>
        <dbReference type="ARBA" id="ARBA00022490"/>
    </source>
</evidence>
<keyword evidence="8 15" id="KW-0808">Transferase</keyword>
<dbReference type="PANTHER" id="PTHR43340">
    <property type="entry name" value="HYPOXANTHINE-GUANINE PHOSPHORIBOSYLTRANSFERASE"/>
    <property type="match status" value="1"/>
</dbReference>
<comment type="pathway">
    <text evidence="3 15">Purine metabolism; IMP biosynthesis via salvage pathway; IMP from hypoxanthine: step 1/1.</text>
</comment>
<name>A0A2S7SZ41_9BACT</name>
<evidence type="ECO:0000256" key="7">
    <source>
        <dbReference type="ARBA" id="ARBA00022676"/>
    </source>
</evidence>
<keyword evidence="9 15" id="KW-0479">Metal-binding</keyword>
<dbReference type="Proteomes" id="UP000239872">
    <property type="component" value="Unassembled WGS sequence"/>
</dbReference>
<keyword evidence="18" id="KW-1185">Reference proteome</keyword>
<dbReference type="GO" id="GO:0032263">
    <property type="term" value="P:GMP salvage"/>
    <property type="evidence" value="ECO:0007669"/>
    <property type="project" value="TreeGrafter"/>
</dbReference>
<feature type="domain" description="Phosphoribosyltransferase" evidence="16">
    <location>
        <begin position="20"/>
        <end position="162"/>
    </location>
</feature>
<dbReference type="GO" id="GO:0000287">
    <property type="term" value="F:magnesium ion binding"/>
    <property type="evidence" value="ECO:0007669"/>
    <property type="project" value="TreeGrafter"/>
</dbReference>
<dbReference type="EMBL" id="PPSL01000002">
    <property type="protein sequence ID" value="PQJ11786.1"/>
    <property type="molecule type" value="Genomic_DNA"/>
</dbReference>
<dbReference type="InterPro" id="IPR005904">
    <property type="entry name" value="Hxn_phspho_trans"/>
</dbReference>
<comment type="similarity">
    <text evidence="4 15">Belongs to the purine/pyrimidine phosphoribosyltransferase family.</text>
</comment>
<dbReference type="AlphaFoldDB" id="A0A2S7SZ41"/>
<evidence type="ECO:0000256" key="1">
    <source>
        <dbReference type="ARBA" id="ARBA00001946"/>
    </source>
</evidence>
<comment type="subcellular location">
    <subcellularLocation>
        <location evidence="2 15">Cytoplasm</location>
    </subcellularLocation>
</comment>
<evidence type="ECO:0000256" key="12">
    <source>
        <dbReference type="ARBA" id="ARBA00022842"/>
    </source>
</evidence>
<evidence type="ECO:0000259" key="16">
    <source>
        <dbReference type="Pfam" id="PF00156"/>
    </source>
</evidence>
<keyword evidence="11 15" id="KW-0547">Nucleotide-binding</keyword>
<keyword evidence="6 15" id="KW-0963">Cytoplasm</keyword>
<organism evidence="17 18">
    <name type="scientific">Flavipsychrobacter stenotrophus</name>
    <dbReference type="NCBI Taxonomy" id="2077091"/>
    <lineage>
        <taxon>Bacteria</taxon>
        <taxon>Pseudomonadati</taxon>
        <taxon>Bacteroidota</taxon>
        <taxon>Chitinophagia</taxon>
        <taxon>Chitinophagales</taxon>
        <taxon>Chitinophagaceae</taxon>
        <taxon>Flavipsychrobacter</taxon>
    </lineage>
</organism>
<evidence type="ECO:0000256" key="14">
    <source>
        <dbReference type="ARBA" id="ARBA00049402"/>
    </source>
</evidence>
<dbReference type="SUPFAM" id="SSF53271">
    <property type="entry name" value="PRTase-like"/>
    <property type="match status" value="1"/>
</dbReference>
<keyword evidence="10 15" id="KW-0660">Purine salvage</keyword>
<evidence type="ECO:0000256" key="5">
    <source>
        <dbReference type="ARBA" id="ARBA00011895"/>
    </source>
</evidence>
<dbReference type="GO" id="GO:0000166">
    <property type="term" value="F:nucleotide binding"/>
    <property type="evidence" value="ECO:0007669"/>
    <property type="project" value="UniProtKB-KW"/>
</dbReference>
<dbReference type="Gene3D" id="3.40.50.2020">
    <property type="match status" value="1"/>
</dbReference>
<comment type="catalytic activity">
    <reaction evidence="14">
        <text>IMP + diphosphate = hypoxanthine + 5-phospho-alpha-D-ribose 1-diphosphate</text>
        <dbReference type="Rhea" id="RHEA:17973"/>
        <dbReference type="ChEBI" id="CHEBI:17368"/>
        <dbReference type="ChEBI" id="CHEBI:33019"/>
        <dbReference type="ChEBI" id="CHEBI:58017"/>
        <dbReference type="ChEBI" id="CHEBI:58053"/>
        <dbReference type="EC" id="2.4.2.8"/>
    </reaction>
    <physiologicalReaction direction="right-to-left" evidence="14">
        <dbReference type="Rhea" id="RHEA:17975"/>
    </physiologicalReaction>
</comment>
<dbReference type="OrthoDB" id="9802824at2"/>
<protein>
    <recommendedName>
        <fullName evidence="5 15">Hypoxanthine phosphoribosyltransferase</fullName>
        <ecNumber evidence="5 15">2.4.2.8</ecNumber>
    </recommendedName>
</protein>
<evidence type="ECO:0000256" key="11">
    <source>
        <dbReference type="ARBA" id="ARBA00022741"/>
    </source>
</evidence>
<dbReference type="Pfam" id="PF00156">
    <property type="entry name" value="Pribosyltran"/>
    <property type="match status" value="1"/>
</dbReference>
<dbReference type="UniPathway" id="UPA00591">
    <property type="reaction ID" value="UER00648"/>
</dbReference>
<keyword evidence="7 15" id="KW-0328">Glycosyltransferase</keyword>
<reference evidence="17 18" key="1">
    <citation type="submission" date="2018-01" db="EMBL/GenBank/DDBJ databases">
        <title>A novel member of the phylum Bacteroidetes isolated from glacier ice.</title>
        <authorList>
            <person name="Liu Q."/>
            <person name="Xin Y.-H."/>
        </authorList>
    </citation>
    <scope>NUCLEOTIDE SEQUENCE [LARGE SCALE GENOMIC DNA]</scope>
    <source>
        <strain evidence="17 18">RB1R16</strain>
    </source>
</reference>
<dbReference type="NCBIfam" id="TIGR01203">
    <property type="entry name" value="HGPRTase"/>
    <property type="match status" value="1"/>
</dbReference>
<dbReference type="GO" id="GO:0006166">
    <property type="term" value="P:purine ribonucleoside salvage"/>
    <property type="evidence" value="ECO:0007669"/>
    <property type="project" value="UniProtKB-KW"/>
</dbReference>
<evidence type="ECO:0000256" key="8">
    <source>
        <dbReference type="ARBA" id="ARBA00022679"/>
    </source>
</evidence>
<evidence type="ECO:0000256" key="9">
    <source>
        <dbReference type="ARBA" id="ARBA00022723"/>
    </source>
</evidence>
<gene>
    <name evidence="17" type="primary">hpt</name>
    <name evidence="17" type="ORF">CJD36_008300</name>
</gene>